<dbReference type="Proteomes" id="UP000008181">
    <property type="component" value="Chromosome 1"/>
</dbReference>
<comment type="subcellular location">
    <subcellularLocation>
        <location evidence="9">Secreted</location>
    </subcellularLocation>
</comment>
<keyword evidence="5" id="KW-0325">Glycoprotein</keyword>
<evidence type="ECO:0000256" key="8">
    <source>
        <dbReference type="PIRSR" id="PIRSR638964-3"/>
    </source>
</evidence>
<organism evidence="12 13">
    <name type="scientific">Thermothielavioides terrestris (strain ATCC 38088 / NRRL 8126)</name>
    <name type="common">Thielavia terrestris</name>
    <dbReference type="NCBI Taxonomy" id="578455"/>
    <lineage>
        <taxon>Eukaryota</taxon>
        <taxon>Fungi</taxon>
        <taxon>Dikarya</taxon>
        <taxon>Ascomycota</taxon>
        <taxon>Pezizomycotina</taxon>
        <taxon>Sordariomycetes</taxon>
        <taxon>Sordariomycetidae</taxon>
        <taxon>Sordariales</taxon>
        <taxon>Chaetomiaceae</taxon>
        <taxon>Thermothielavioides</taxon>
        <taxon>Thermothielavioides terrestris</taxon>
    </lineage>
</organism>
<keyword evidence="13" id="KW-1185">Reference proteome</keyword>
<dbReference type="InterPro" id="IPR038964">
    <property type="entry name" value="ABFB"/>
</dbReference>
<dbReference type="GO" id="GO:0031222">
    <property type="term" value="P:arabinan catabolic process"/>
    <property type="evidence" value="ECO:0007669"/>
    <property type="project" value="UniProtKB-UniRule"/>
</dbReference>
<feature type="active site" description="Nucleophile" evidence="7">
    <location>
        <position position="230"/>
    </location>
</feature>
<dbReference type="Pfam" id="PF09206">
    <property type="entry name" value="ArabFuran-catal"/>
    <property type="match status" value="1"/>
</dbReference>
<dbReference type="GO" id="GO:0046373">
    <property type="term" value="P:L-arabinose metabolic process"/>
    <property type="evidence" value="ECO:0007669"/>
    <property type="project" value="UniProtKB-UniRule"/>
</dbReference>
<dbReference type="RefSeq" id="XP_003649435.1">
    <property type="nucleotide sequence ID" value="XM_003649387.1"/>
</dbReference>
<evidence type="ECO:0000313" key="12">
    <source>
        <dbReference type="EMBL" id="AEO63099.1"/>
    </source>
</evidence>
<dbReference type="Gene3D" id="2.60.120.200">
    <property type="match status" value="1"/>
</dbReference>
<dbReference type="InterPro" id="IPR036195">
    <property type="entry name" value="AbfB_ABD_sf"/>
</dbReference>
<dbReference type="eggNOG" id="ENOG502QS3Q">
    <property type="taxonomic scope" value="Eukaryota"/>
</dbReference>
<evidence type="ECO:0000259" key="11">
    <source>
        <dbReference type="Pfam" id="PF09206"/>
    </source>
</evidence>
<dbReference type="InterPro" id="IPR015289">
    <property type="entry name" value="A-L-arabinofuranosidase_B_cat"/>
</dbReference>
<dbReference type="GO" id="GO:0046556">
    <property type="term" value="F:alpha-L-arabinofuranosidase activity"/>
    <property type="evidence" value="ECO:0007669"/>
    <property type="project" value="UniProtKB-UniRule"/>
</dbReference>
<dbReference type="UniPathway" id="UPA00667"/>
<dbReference type="HOGENOM" id="CLU_029332_3_0_1"/>
<dbReference type="Gene3D" id="2.80.10.50">
    <property type="match status" value="1"/>
</dbReference>
<dbReference type="InterPro" id="IPR013320">
    <property type="entry name" value="ConA-like_dom_sf"/>
</dbReference>
<evidence type="ECO:0000256" key="7">
    <source>
        <dbReference type="PIRSR" id="PIRSR638964-1"/>
    </source>
</evidence>
<name>G2QWT5_THETT</name>
<evidence type="ECO:0000256" key="5">
    <source>
        <dbReference type="ARBA" id="ARBA00023180"/>
    </source>
</evidence>
<dbReference type="GeneID" id="11515378"/>
<dbReference type="PANTHER" id="PTHR39447:SF2">
    <property type="entry name" value="ALPHA-L-ARABINOFURANOSIDASE B"/>
    <property type="match status" value="1"/>
</dbReference>
<proteinExistence type="inferred from homology"/>
<feature type="domain" description="Alpha-L-arabinofuranosidase B arabinose-binding" evidence="10">
    <location>
        <begin position="406"/>
        <end position="536"/>
    </location>
</feature>
<evidence type="ECO:0000256" key="6">
    <source>
        <dbReference type="ARBA" id="ARBA00023295"/>
    </source>
</evidence>
<keyword evidence="9" id="KW-0624">Polysaccharide degradation</keyword>
<dbReference type="GO" id="GO:0045493">
    <property type="term" value="P:xylan catabolic process"/>
    <property type="evidence" value="ECO:0007669"/>
    <property type="project" value="UniProtKB-KW"/>
</dbReference>
<feature type="disulfide bond" evidence="8">
    <location>
        <begin position="30"/>
        <end position="40"/>
    </location>
</feature>
<protein>
    <recommendedName>
        <fullName evidence="9">Alpha-L-arabinofuranosidase</fullName>
        <ecNumber evidence="9">3.2.1.55</ecNumber>
    </recommendedName>
</protein>
<evidence type="ECO:0000256" key="2">
    <source>
        <dbReference type="ARBA" id="ARBA00006963"/>
    </source>
</evidence>
<dbReference type="GO" id="GO:0045490">
    <property type="term" value="P:pectin catabolic process"/>
    <property type="evidence" value="ECO:0007669"/>
    <property type="project" value="TreeGrafter"/>
</dbReference>
<feature type="disulfide bond" evidence="8">
    <location>
        <begin position="430"/>
        <end position="471"/>
    </location>
</feature>
<evidence type="ECO:0000256" key="1">
    <source>
        <dbReference type="ARBA" id="ARBA00001462"/>
    </source>
</evidence>
<accession>G2QWT5</accession>
<evidence type="ECO:0000256" key="3">
    <source>
        <dbReference type="ARBA" id="ARBA00022729"/>
    </source>
</evidence>
<feature type="signal peptide" evidence="9">
    <location>
        <begin position="1"/>
        <end position="27"/>
    </location>
</feature>
<dbReference type="PANTHER" id="PTHR39447">
    <property type="entry name" value="ALPHA-L-ARABINOFURANOSIDASE B"/>
    <property type="match status" value="1"/>
</dbReference>
<dbReference type="AlphaFoldDB" id="G2QWT5"/>
<reference evidence="12 13" key="1">
    <citation type="journal article" date="2011" name="Nat. Biotechnol.">
        <title>Comparative genomic analysis of the thermophilic biomass-degrading fungi Myceliophthora thermophila and Thielavia terrestris.</title>
        <authorList>
            <person name="Berka R.M."/>
            <person name="Grigoriev I.V."/>
            <person name="Otillar R."/>
            <person name="Salamov A."/>
            <person name="Grimwood J."/>
            <person name="Reid I."/>
            <person name="Ishmael N."/>
            <person name="John T."/>
            <person name="Darmond C."/>
            <person name="Moisan M.-C."/>
            <person name="Henrissat B."/>
            <person name="Coutinho P.M."/>
            <person name="Lombard V."/>
            <person name="Natvig D.O."/>
            <person name="Lindquist E."/>
            <person name="Schmutz J."/>
            <person name="Lucas S."/>
            <person name="Harris P."/>
            <person name="Powlowski J."/>
            <person name="Bellemare A."/>
            <person name="Taylor D."/>
            <person name="Butler G."/>
            <person name="de Vries R.P."/>
            <person name="Allijn I.E."/>
            <person name="van den Brink J."/>
            <person name="Ushinsky S."/>
            <person name="Storms R."/>
            <person name="Powell A.J."/>
            <person name="Paulsen I.T."/>
            <person name="Elbourne L.D.H."/>
            <person name="Baker S.E."/>
            <person name="Magnuson J."/>
            <person name="LaBoissiere S."/>
            <person name="Clutterbuck A.J."/>
            <person name="Martinez D."/>
            <person name="Wogulis M."/>
            <person name="de Leon A.L."/>
            <person name="Rey M.W."/>
            <person name="Tsang A."/>
        </authorList>
    </citation>
    <scope>NUCLEOTIDE SEQUENCE [LARGE SCALE GENOMIC DNA]</scope>
    <source>
        <strain evidence="13">ATCC 38088 / NRRL 8126</strain>
    </source>
</reference>
<comment type="similarity">
    <text evidence="2 9">Belongs to the glycosyl hydrolase 54 family.</text>
</comment>
<dbReference type="Pfam" id="PF05270">
    <property type="entry name" value="AbfB"/>
    <property type="match status" value="1"/>
</dbReference>
<dbReference type="KEGG" id="ttt:THITE_2041884"/>
<feature type="disulfide bond" evidence="8">
    <location>
        <begin position="90"/>
        <end position="95"/>
    </location>
</feature>
<sequence>MFPQPSCKRAGVLALGLLATSLELVAAGPCDIYASGGTPCVAAHSTTRALYSNYTGPLYQVKRGSDSKTADISTLAAGGVADAAAQDSFCAKTTCLITIIYDQSGRGNHLTQAPPGGFRGPAANGYDNLASATGAPVTVNGQKAYGVFVAPGTGYRNNKASGTATGDAPEGMYAVVDGTHYNSACCFDYGNAETSSQDTGNGHMEAIYFGSSTYWGSGNGNGPWIMADLENGLFSGGKAGKNTNDPTISYRFTTAIVKGEPNQWAIRGADATAGGLSTFYSGARPANGYNPMKKEGAIILGIGGDNSNGAQGTFYEGAMTSGYPSDATENAVQADIVAAKYATSSQASSKALAPGTLISLRAATTTTSSSSSSSSSAPQYLTHNTTTAALTLQPIPLTTRSRRTAPPSFQHQQATWKVHPALGTAAEAGCISLESAAAPGTFLRHTGGGAFTLALHPDDGTKQFREDATFCALEGGLGGGGSDGDASGGDVVAIRSWNYPTRYLRRYGGGVYAASNGEGGNEFDAAAGFHEEVNWVVETGLAA</sequence>
<keyword evidence="6 9" id="KW-0326">Glycosidase</keyword>
<dbReference type="SUPFAM" id="SSF110221">
    <property type="entry name" value="AbfB domain"/>
    <property type="match status" value="1"/>
</dbReference>
<feature type="chain" id="PRO_5027154499" description="Alpha-L-arabinofuranosidase" evidence="9">
    <location>
        <begin position="28"/>
        <end position="543"/>
    </location>
</feature>
<evidence type="ECO:0000313" key="13">
    <source>
        <dbReference type="Proteomes" id="UP000008181"/>
    </source>
</evidence>
<feature type="disulfide bond" evidence="8">
    <location>
        <begin position="185"/>
        <end position="186"/>
    </location>
</feature>
<dbReference type="GO" id="GO:0005576">
    <property type="term" value="C:extracellular region"/>
    <property type="evidence" value="ECO:0007669"/>
    <property type="project" value="UniProtKB-SubCell"/>
</dbReference>
<comment type="catalytic activity">
    <reaction evidence="1 9">
        <text>Hydrolysis of terminal non-reducing alpha-L-arabinofuranoside residues in alpha-L-arabinosides.</text>
        <dbReference type="EC" id="3.2.1.55"/>
    </reaction>
</comment>
<dbReference type="EMBL" id="CP003009">
    <property type="protein sequence ID" value="AEO63099.1"/>
    <property type="molecule type" value="Genomic_DNA"/>
</dbReference>
<comment type="pathway">
    <text evidence="9">Glycan metabolism; L-arabinan degradation.</text>
</comment>
<feature type="domain" description="Alpha-L-arabinofuranosidase B catalytic" evidence="11">
    <location>
        <begin position="29"/>
        <end position="342"/>
    </location>
</feature>
<keyword evidence="9" id="KW-0119">Carbohydrate metabolism</keyword>
<dbReference type="STRING" id="578455.G2QWT5"/>
<dbReference type="EC" id="3.2.1.55" evidence="9"/>
<keyword evidence="4 9" id="KW-0378">Hydrolase</keyword>
<keyword evidence="8" id="KW-1015">Disulfide bond</keyword>
<evidence type="ECO:0000256" key="9">
    <source>
        <dbReference type="RuleBase" id="RU367111"/>
    </source>
</evidence>
<feature type="active site" description="Proton donor" evidence="7">
    <location>
        <position position="305"/>
    </location>
</feature>
<dbReference type="SUPFAM" id="SSF49899">
    <property type="entry name" value="Concanavalin A-like lectins/glucanases"/>
    <property type="match status" value="1"/>
</dbReference>
<evidence type="ECO:0000256" key="4">
    <source>
        <dbReference type="ARBA" id="ARBA00022801"/>
    </source>
</evidence>
<keyword evidence="9" id="KW-0858">Xylan degradation</keyword>
<gene>
    <name evidence="12" type="ORF">THITE_2041884</name>
</gene>
<dbReference type="FunFam" id="2.60.120.200:FF:000131">
    <property type="entry name" value="Probable alpha-L-arabinofuranosidase B"/>
    <property type="match status" value="1"/>
</dbReference>
<dbReference type="OrthoDB" id="157622at2759"/>
<evidence type="ECO:0000259" key="10">
    <source>
        <dbReference type="Pfam" id="PF05270"/>
    </source>
</evidence>
<keyword evidence="9" id="KW-0964">Secreted</keyword>
<dbReference type="InterPro" id="IPR007934">
    <property type="entry name" value="AbfB_ABD"/>
</dbReference>
<keyword evidence="3 9" id="KW-0732">Signal</keyword>